<dbReference type="InterPro" id="IPR009057">
    <property type="entry name" value="Homeodomain-like_sf"/>
</dbReference>
<protein>
    <recommendedName>
        <fullName evidence="1">Integrase catalytic domain-containing protein</fullName>
    </recommendedName>
</protein>
<gene>
    <name evidence="2" type="ORF">Prum_071900</name>
</gene>
<dbReference type="PROSITE" id="PS50994">
    <property type="entry name" value="INTEGRASE"/>
    <property type="match status" value="1"/>
</dbReference>
<dbReference type="Gene3D" id="1.10.10.10">
    <property type="entry name" value="Winged helix-like DNA-binding domain superfamily/Winged helix DNA-binding domain"/>
    <property type="match status" value="1"/>
</dbReference>
<dbReference type="Pfam" id="PF13565">
    <property type="entry name" value="HTH_32"/>
    <property type="match status" value="1"/>
</dbReference>
<reference evidence="2 3" key="1">
    <citation type="submission" date="2020-03" db="EMBL/GenBank/DDBJ databases">
        <title>Whole genome shotgun sequence of Phytohabitans rumicis NBRC 108638.</title>
        <authorList>
            <person name="Komaki H."/>
            <person name="Tamura T."/>
        </authorList>
    </citation>
    <scope>NUCLEOTIDE SEQUENCE [LARGE SCALE GENOMIC DNA]</scope>
    <source>
        <strain evidence="2 3">NBRC 108638</strain>
    </source>
</reference>
<dbReference type="NCBIfam" id="NF033577">
    <property type="entry name" value="transpos_IS481"/>
    <property type="match status" value="1"/>
</dbReference>
<dbReference type="InterPro" id="IPR036388">
    <property type="entry name" value="WH-like_DNA-bd_sf"/>
</dbReference>
<dbReference type="AlphaFoldDB" id="A0A6V8LF17"/>
<dbReference type="Gene3D" id="3.30.420.10">
    <property type="entry name" value="Ribonuclease H-like superfamily/Ribonuclease H"/>
    <property type="match status" value="1"/>
</dbReference>
<dbReference type="PANTHER" id="PTHR35004">
    <property type="entry name" value="TRANSPOSASE RV3428C-RELATED"/>
    <property type="match status" value="1"/>
</dbReference>
<dbReference type="PANTHER" id="PTHR35004:SF7">
    <property type="entry name" value="INTEGRASE PROTEIN"/>
    <property type="match status" value="1"/>
</dbReference>
<sequence>MTLDKAGDTAGRSWQVEHRYRAVLEVRNGSPVVEVALRYGASRQSVYTWKARYERDGLAGLEDQSRRPHHSPHRLAAEIEALVCELRRTHRRWGARRLVFELARRGVTAVPSQATVHRALVRNGLVREQEQHHPRKYKRWQRETPMHLWQLDLVGGIYLADGREFKLLTGIDDHSRYVVVAAVLAVPNGRAVCEAFTAAMNRYGVPSEVLTDNGKQFTGRFTRPMPAEVLFERVCREHGITTLLTKPRSPTTTGKIERFHQTLRRELLDEAGPFTDLPAAQAAVDAWVHAYNHVRPHQALNMATPASLFQPRHHKPDALTVTAPAAPDPTPSAPPRSPAAVLLPAGVNAVEFDTVIAASGVLSVLPRAQRIKMGPTHAGQPAHVWADEHSVHILIGGQLVRTLPSSLSTQDLHELRLRGAVPAGPPPANTATRNRVLPAGAVVEVDRTVNADGVIGLGGHDLLLGANLAGTRVTARLDGHLVHVIADGVLAKTLPSPVPVEQRGRLRGARLATTELAAPQTGPIQVERRVPVDGIVMVTRQRIRVGRTHAGKLVTILVEDTHLRVLHNGEELALHPRLENRPVTRFRAYQTGSATT</sequence>
<dbReference type="Proteomes" id="UP000482960">
    <property type="component" value="Unassembled WGS sequence"/>
</dbReference>
<dbReference type="InterPro" id="IPR012337">
    <property type="entry name" value="RNaseH-like_sf"/>
</dbReference>
<dbReference type="InterPro" id="IPR036397">
    <property type="entry name" value="RNaseH_sf"/>
</dbReference>
<dbReference type="GO" id="GO:0003676">
    <property type="term" value="F:nucleic acid binding"/>
    <property type="evidence" value="ECO:0007669"/>
    <property type="project" value="InterPro"/>
</dbReference>
<reference evidence="2 3" key="2">
    <citation type="submission" date="2020-03" db="EMBL/GenBank/DDBJ databases">
        <authorList>
            <person name="Ichikawa N."/>
            <person name="Kimura A."/>
            <person name="Kitahashi Y."/>
            <person name="Uohara A."/>
        </authorList>
    </citation>
    <scope>NUCLEOTIDE SEQUENCE [LARGE SCALE GENOMIC DNA]</scope>
    <source>
        <strain evidence="2 3">NBRC 108638</strain>
    </source>
</reference>
<accession>A0A6V8LF17</accession>
<dbReference type="GO" id="GO:0015074">
    <property type="term" value="P:DNA integration"/>
    <property type="evidence" value="ECO:0007669"/>
    <property type="project" value="InterPro"/>
</dbReference>
<dbReference type="Pfam" id="PF13683">
    <property type="entry name" value="rve_3"/>
    <property type="match status" value="1"/>
</dbReference>
<dbReference type="InterPro" id="IPR001584">
    <property type="entry name" value="Integrase_cat-core"/>
</dbReference>
<evidence type="ECO:0000259" key="1">
    <source>
        <dbReference type="PROSITE" id="PS50994"/>
    </source>
</evidence>
<feature type="domain" description="Integrase catalytic" evidence="1">
    <location>
        <begin position="141"/>
        <end position="313"/>
    </location>
</feature>
<dbReference type="InterPro" id="IPR047656">
    <property type="entry name" value="IS481-like_transpos"/>
</dbReference>
<dbReference type="EMBL" id="BLPG01000001">
    <property type="protein sequence ID" value="GFJ93548.1"/>
    <property type="molecule type" value="Genomic_DNA"/>
</dbReference>
<organism evidence="2 3">
    <name type="scientific">Phytohabitans rumicis</name>
    <dbReference type="NCBI Taxonomy" id="1076125"/>
    <lineage>
        <taxon>Bacteria</taxon>
        <taxon>Bacillati</taxon>
        <taxon>Actinomycetota</taxon>
        <taxon>Actinomycetes</taxon>
        <taxon>Micromonosporales</taxon>
        <taxon>Micromonosporaceae</taxon>
    </lineage>
</organism>
<keyword evidence="3" id="KW-1185">Reference proteome</keyword>
<evidence type="ECO:0000313" key="3">
    <source>
        <dbReference type="Proteomes" id="UP000482960"/>
    </source>
</evidence>
<proteinExistence type="predicted"/>
<evidence type="ECO:0000313" key="2">
    <source>
        <dbReference type="EMBL" id="GFJ93548.1"/>
    </source>
</evidence>
<dbReference type="SUPFAM" id="SSF46689">
    <property type="entry name" value="Homeodomain-like"/>
    <property type="match status" value="1"/>
</dbReference>
<name>A0A6V8LF17_9ACTN</name>
<comment type="caution">
    <text evidence="2">The sequence shown here is derived from an EMBL/GenBank/DDBJ whole genome shotgun (WGS) entry which is preliminary data.</text>
</comment>
<dbReference type="SUPFAM" id="SSF53098">
    <property type="entry name" value="Ribonuclease H-like"/>
    <property type="match status" value="1"/>
</dbReference>